<dbReference type="SUPFAM" id="SSF102114">
    <property type="entry name" value="Radical SAM enzymes"/>
    <property type="match status" value="1"/>
</dbReference>
<evidence type="ECO:0000256" key="3">
    <source>
        <dbReference type="ARBA" id="ARBA00022490"/>
    </source>
</evidence>
<dbReference type="PROSITE" id="PS51449">
    <property type="entry name" value="MTTASE_N"/>
    <property type="match status" value="1"/>
</dbReference>
<keyword evidence="6 14" id="KW-0819">tRNA processing</keyword>
<feature type="binding site" evidence="14">
    <location>
        <position position="83"/>
    </location>
    <ligand>
        <name>[4Fe-4S] cluster</name>
        <dbReference type="ChEBI" id="CHEBI:49883"/>
        <label>1</label>
    </ligand>
</feature>
<dbReference type="InterPro" id="IPR013848">
    <property type="entry name" value="Methylthiotransferase_N"/>
</dbReference>
<comment type="cofactor">
    <cofactor evidence="14">
        <name>[4Fe-4S] cluster</name>
        <dbReference type="ChEBI" id="CHEBI:49883"/>
    </cofactor>
    <text evidence="14">Binds 2 [4Fe-4S] clusters. One cluster is coordinated with 3 cysteines and an exchangeable S-adenosyl-L-methionine.</text>
</comment>
<dbReference type="InterPro" id="IPR023404">
    <property type="entry name" value="rSAM_horseshoe"/>
</dbReference>
<feature type="domain" description="MTTase N-terminal" evidence="16">
    <location>
        <begin position="3"/>
        <end position="120"/>
    </location>
</feature>
<comment type="catalytic activity">
    <reaction evidence="12">
        <text>2-thio-N(6)-dimethylallyladenosine(37) in tRNA + S-adenosyl-L-methionine = 2-methylsulfanyl-N(6)-dimethylallyladenosine(37) in tRNA + S-adenosyl-L-homocysteine + H(+)</text>
        <dbReference type="Rhea" id="RHEA:37063"/>
        <dbReference type="Rhea" id="RHEA-COMP:10376"/>
        <dbReference type="Rhea" id="RHEA-COMP:10377"/>
        <dbReference type="ChEBI" id="CHEBI:15378"/>
        <dbReference type="ChEBI" id="CHEBI:57856"/>
        <dbReference type="ChEBI" id="CHEBI:59789"/>
        <dbReference type="ChEBI" id="CHEBI:74416"/>
        <dbReference type="ChEBI" id="CHEBI:74417"/>
    </reaction>
    <physiologicalReaction direction="left-to-right" evidence="12">
        <dbReference type="Rhea" id="RHEA:37064"/>
    </physiologicalReaction>
</comment>
<dbReference type="Pfam" id="PF00919">
    <property type="entry name" value="UPF0004"/>
    <property type="match status" value="1"/>
</dbReference>
<evidence type="ECO:0000256" key="4">
    <source>
        <dbReference type="ARBA" id="ARBA00022679"/>
    </source>
</evidence>
<dbReference type="SFLD" id="SFLDG01082">
    <property type="entry name" value="B12-binding_domain_containing"/>
    <property type="match status" value="1"/>
</dbReference>
<dbReference type="HAMAP" id="MF_01864">
    <property type="entry name" value="tRNA_metthiotr_MiaB"/>
    <property type="match status" value="1"/>
</dbReference>
<dbReference type="Pfam" id="PF01938">
    <property type="entry name" value="TRAM"/>
    <property type="match status" value="1"/>
</dbReference>
<evidence type="ECO:0000256" key="14">
    <source>
        <dbReference type="HAMAP-Rule" id="MF_01864"/>
    </source>
</evidence>
<dbReference type="PROSITE" id="PS51918">
    <property type="entry name" value="RADICAL_SAM"/>
    <property type="match status" value="1"/>
</dbReference>
<dbReference type="InterPro" id="IPR002792">
    <property type="entry name" value="TRAM_dom"/>
</dbReference>
<evidence type="ECO:0000256" key="8">
    <source>
        <dbReference type="ARBA" id="ARBA00023004"/>
    </source>
</evidence>
<proteinExistence type="inferred from homology"/>
<sequence>MGTKLYIKTFGCQMNEYDSQKTADILKNERNVIVTDNPDDADIILLNTCSIREKAEEKVYSDLGRLRKLKDKNPKLKIGVGGCVATQEGLNIKKRAPYVDLIYGPQTLHKVSGLIDKSEIKGIKAIDITFPIEEKFDSLPDPVSTGPTSFVSIMEGCSKYCSFCVVPYTRGEEVSRDPEQIFNEVARLAEQGVSEITFIGQNVNSYKMPYKGRFLRLSDLIQITSNIEGIERIRYTTSHPLDMTDDLIEVYRYVPQLVSHLHLPVQSGSNEILKRMKRNYTTELFEEIIYKIKEIRPDLRVSSDFIVGFPGESQQDFEETMSLVKKIKFDSSYSFIYSARPGTPASKLNDETPMEEKKERLFKLQSTLDSFHKGYSEALQNSIQRCLVTGVSKKSTGQLQARTECNRVVNFDFQNHSLIGKLVDIKINEAYSNSLQGTLIEYN</sequence>
<accession>J5KH81</accession>
<dbReference type="SMART" id="SM00729">
    <property type="entry name" value="Elp3"/>
    <property type="match status" value="1"/>
</dbReference>
<dbReference type="EMBL" id="JH611165">
    <property type="protein sequence ID" value="EJP73683.1"/>
    <property type="molecule type" value="Genomic_DNA"/>
</dbReference>
<feature type="binding site" evidence="14">
    <location>
        <position position="161"/>
    </location>
    <ligand>
        <name>[4Fe-4S] cluster</name>
        <dbReference type="ChEBI" id="CHEBI:49883"/>
        <label>2</label>
        <note>4Fe-4S-S-AdoMet</note>
    </ligand>
</feature>
<evidence type="ECO:0000259" key="16">
    <source>
        <dbReference type="PROSITE" id="PS51449"/>
    </source>
</evidence>
<keyword evidence="5 14" id="KW-0949">S-adenosyl-L-methionine</keyword>
<keyword evidence="9 14" id="KW-0411">Iron-sulfur</keyword>
<dbReference type="EC" id="2.8.4.3" evidence="10 14"/>
<dbReference type="HOGENOM" id="CLU_018697_2_0_6"/>
<dbReference type="InterPro" id="IPR020612">
    <property type="entry name" value="Methylthiotransferase_CS"/>
</dbReference>
<evidence type="ECO:0000256" key="1">
    <source>
        <dbReference type="ARBA" id="ARBA00003234"/>
    </source>
</evidence>
<dbReference type="NCBIfam" id="TIGR01574">
    <property type="entry name" value="miaB-methiolase"/>
    <property type="match status" value="1"/>
</dbReference>
<evidence type="ECO:0000256" key="11">
    <source>
        <dbReference type="ARBA" id="ARBA00050926"/>
    </source>
</evidence>
<dbReference type="GO" id="GO:0005829">
    <property type="term" value="C:cytosol"/>
    <property type="evidence" value="ECO:0007669"/>
    <property type="project" value="TreeGrafter"/>
</dbReference>
<evidence type="ECO:0000256" key="5">
    <source>
        <dbReference type="ARBA" id="ARBA00022691"/>
    </source>
</evidence>
<dbReference type="FunFam" id="3.40.50.12160:FF:000001">
    <property type="entry name" value="tRNA-2-methylthio-N(6)-dimethylallyladenosine synthase"/>
    <property type="match status" value="1"/>
</dbReference>
<evidence type="ECO:0000256" key="7">
    <source>
        <dbReference type="ARBA" id="ARBA00022723"/>
    </source>
</evidence>
<dbReference type="PANTHER" id="PTHR43020">
    <property type="entry name" value="CDK5 REGULATORY SUBUNIT-ASSOCIATED PROTEIN 1"/>
    <property type="match status" value="1"/>
</dbReference>
<dbReference type="NCBIfam" id="TIGR00089">
    <property type="entry name" value="MiaB/RimO family radical SAM methylthiotransferase"/>
    <property type="match status" value="1"/>
</dbReference>
<dbReference type="Gene3D" id="3.80.30.20">
    <property type="entry name" value="tm_1862 like domain"/>
    <property type="match status" value="1"/>
</dbReference>
<dbReference type="InterPro" id="IPR007197">
    <property type="entry name" value="rSAM"/>
</dbReference>
<feature type="binding site" evidence="14">
    <location>
        <position position="12"/>
    </location>
    <ligand>
        <name>[4Fe-4S] cluster</name>
        <dbReference type="ChEBI" id="CHEBI:49883"/>
        <label>1</label>
    </ligand>
</feature>
<evidence type="ECO:0000313" key="18">
    <source>
        <dbReference type="EMBL" id="EJP73683.1"/>
    </source>
</evidence>
<comment type="similarity">
    <text evidence="14">Belongs to the methylthiotransferase family. MiaB subfamily.</text>
</comment>
<dbReference type="InterPro" id="IPR006463">
    <property type="entry name" value="MiaB_methiolase"/>
</dbReference>
<dbReference type="Gene3D" id="3.40.50.12160">
    <property type="entry name" value="Methylthiotransferase, N-terminal domain"/>
    <property type="match status" value="1"/>
</dbReference>
<dbReference type="Pfam" id="PF04055">
    <property type="entry name" value="Radical_SAM"/>
    <property type="match status" value="1"/>
</dbReference>
<feature type="binding site" evidence="14">
    <location>
        <position position="49"/>
    </location>
    <ligand>
        <name>[4Fe-4S] cluster</name>
        <dbReference type="ChEBI" id="CHEBI:49883"/>
        <label>1</label>
    </ligand>
</feature>
<reference evidence="18 19" key="1">
    <citation type="journal article" date="2012" name="ISME J.">
        <title>Genomic insights to SAR86, an abundant and uncultivated marine bacterial lineage.</title>
        <authorList>
            <person name="Dupont C.L."/>
            <person name="Rusch D.B."/>
            <person name="Yooseph S."/>
            <person name="Lombardo M.J."/>
            <person name="Richter R.A."/>
            <person name="Valas R."/>
            <person name="Novotny M."/>
            <person name="Yee-Greenbaum J."/>
            <person name="Selengut J.D."/>
            <person name="Haft D.H."/>
            <person name="Halpern A.L."/>
            <person name="Lasken R.S."/>
            <person name="Nealson K."/>
            <person name="Friedman R."/>
            <person name="Venter J.C."/>
        </authorList>
    </citation>
    <scope>NUCLEOTIDE SEQUENCE [LARGE SCALE GENOMIC DNA]</scope>
</reference>
<evidence type="ECO:0000259" key="15">
    <source>
        <dbReference type="PROSITE" id="PS50926"/>
    </source>
</evidence>
<dbReference type="SFLD" id="SFLDF00273">
    <property type="entry name" value="(dimethylallyl)adenosine_tRNA"/>
    <property type="match status" value="1"/>
</dbReference>
<protein>
    <recommendedName>
        <fullName evidence="10 14">tRNA-2-methylthio-N(6)-dimethylallyladenosine synthase</fullName>
        <ecNumber evidence="10 14">2.8.4.3</ecNumber>
    </recommendedName>
    <alternativeName>
        <fullName evidence="14">(Dimethylallyl)adenosine tRNA methylthiotransferase MiaB</fullName>
    </alternativeName>
    <alternativeName>
        <fullName evidence="14">tRNA-i(6)A37 methylthiotransferase</fullName>
    </alternativeName>
</protein>
<organism evidence="18 19">
    <name type="scientific">SAR86 cluster bacterium SAR86B</name>
    <dbReference type="NCBI Taxonomy" id="1123867"/>
    <lineage>
        <taxon>Bacteria</taxon>
        <taxon>Pseudomonadati</taxon>
        <taxon>Pseudomonadota</taxon>
        <taxon>Gammaproteobacteria</taxon>
        <taxon>SAR86 cluster</taxon>
    </lineage>
</organism>
<evidence type="ECO:0000256" key="9">
    <source>
        <dbReference type="ARBA" id="ARBA00023014"/>
    </source>
</evidence>
<keyword evidence="7 14" id="KW-0479">Metal-binding</keyword>
<dbReference type="InterPro" id="IPR058240">
    <property type="entry name" value="rSAM_sf"/>
</dbReference>
<dbReference type="PANTHER" id="PTHR43020:SF2">
    <property type="entry name" value="MITOCHONDRIAL TRNA METHYLTHIOTRANSFERASE CDK5RAP1"/>
    <property type="match status" value="1"/>
</dbReference>
<dbReference type="InterPro" id="IPR038135">
    <property type="entry name" value="Methylthiotransferase_N_sf"/>
</dbReference>
<dbReference type="SFLD" id="SFLDG01061">
    <property type="entry name" value="methylthiotransferase"/>
    <property type="match status" value="1"/>
</dbReference>
<keyword evidence="3 14" id="KW-0963">Cytoplasm</keyword>
<name>J5KH81_9GAMM</name>
<dbReference type="GO" id="GO:0051539">
    <property type="term" value="F:4 iron, 4 sulfur cluster binding"/>
    <property type="evidence" value="ECO:0007669"/>
    <property type="project" value="UniProtKB-UniRule"/>
</dbReference>
<dbReference type="FunFam" id="3.80.30.20:FF:000001">
    <property type="entry name" value="tRNA-2-methylthio-N(6)-dimethylallyladenosine synthase 2"/>
    <property type="match status" value="1"/>
</dbReference>
<comment type="subcellular location">
    <subcellularLocation>
        <location evidence="14">Cytoplasm</location>
    </subcellularLocation>
</comment>
<evidence type="ECO:0000256" key="10">
    <source>
        <dbReference type="ARBA" id="ARBA00033765"/>
    </source>
</evidence>
<keyword evidence="8 14" id="KW-0408">Iron</keyword>
<dbReference type="CDD" id="cd01335">
    <property type="entry name" value="Radical_SAM"/>
    <property type="match status" value="1"/>
</dbReference>
<evidence type="ECO:0000256" key="12">
    <source>
        <dbReference type="ARBA" id="ARBA00052380"/>
    </source>
</evidence>
<dbReference type="InterPro" id="IPR005839">
    <property type="entry name" value="Methylthiotransferase"/>
</dbReference>
<dbReference type="PROSITE" id="PS01278">
    <property type="entry name" value="MTTASE_RADICAL"/>
    <property type="match status" value="1"/>
</dbReference>
<feature type="binding site" evidence="14">
    <location>
        <position position="164"/>
    </location>
    <ligand>
        <name>[4Fe-4S] cluster</name>
        <dbReference type="ChEBI" id="CHEBI:49883"/>
        <label>2</label>
        <note>4Fe-4S-S-AdoMet</note>
    </ligand>
</feature>
<dbReference type="AlphaFoldDB" id="J5KH81"/>
<comment type="catalytic activity">
    <reaction evidence="13">
        <text>N(6)-dimethylallyladenosine(37) in tRNA + (sulfur carrier)-SH + AH2 + 2 S-adenosyl-L-methionine = 2-methylsulfanyl-N(6)-dimethylallyladenosine(37) in tRNA + (sulfur carrier)-H + 5'-deoxyadenosine + L-methionine + A + S-adenosyl-L-homocysteine + 2 H(+)</text>
        <dbReference type="Rhea" id="RHEA:37067"/>
        <dbReference type="Rhea" id="RHEA-COMP:10375"/>
        <dbReference type="Rhea" id="RHEA-COMP:10376"/>
        <dbReference type="Rhea" id="RHEA-COMP:14737"/>
        <dbReference type="Rhea" id="RHEA-COMP:14739"/>
        <dbReference type="ChEBI" id="CHEBI:13193"/>
        <dbReference type="ChEBI" id="CHEBI:15378"/>
        <dbReference type="ChEBI" id="CHEBI:17319"/>
        <dbReference type="ChEBI" id="CHEBI:17499"/>
        <dbReference type="ChEBI" id="CHEBI:29917"/>
        <dbReference type="ChEBI" id="CHEBI:57844"/>
        <dbReference type="ChEBI" id="CHEBI:57856"/>
        <dbReference type="ChEBI" id="CHEBI:59789"/>
        <dbReference type="ChEBI" id="CHEBI:64428"/>
        <dbReference type="ChEBI" id="CHEBI:74415"/>
        <dbReference type="ChEBI" id="CHEBI:74417"/>
        <dbReference type="EC" id="2.8.4.3"/>
    </reaction>
    <physiologicalReaction direction="left-to-right" evidence="13">
        <dbReference type="Rhea" id="RHEA:37068"/>
    </physiologicalReaction>
</comment>
<comment type="catalytic activity">
    <reaction evidence="11">
        <text>N(6)-dimethylallyladenosine(37) in tRNA + (sulfur carrier)-SH + AH2 + S-adenosyl-L-methionine = 2-thio-N(6)-dimethylallyladenosine(37) in tRNA + (sulfur carrier)-H + 5'-deoxyadenosine + L-methionine + A + H(+)</text>
        <dbReference type="Rhea" id="RHEA:36339"/>
        <dbReference type="Rhea" id="RHEA-COMP:10375"/>
        <dbReference type="Rhea" id="RHEA-COMP:10377"/>
        <dbReference type="Rhea" id="RHEA-COMP:14737"/>
        <dbReference type="Rhea" id="RHEA-COMP:14739"/>
        <dbReference type="ChEBI" id="CHEBI:13193"/>
        <dbReference type="ChEBI" id="CHEBI:15378"/>
        <dbReference type="ChEBI" id="CHEBI:17319"/>
        <dbReference type="ChEBI" id="CHEBI:17499"/>
        <dbReference type="ChEBI" id="CHEBI:29917"/>
        <dbReference type="ChEBI" id="CHEBI:57844"/>
        <dbReference type="ChEBI" id="CHEBI:59789"/>
        <dbReference type="ChEBI" id="CHEBI:64428"/>
        <dbReference type="ChEBI" id="CHEBI:74415"/>
        <dbReference type="ChEBI" id="CHEBI:74416"/>
    </reaction>
    <physiologicalReaction direction="left-to-right" evidence="11">
        <dbReference type="Rhea" id="RHEA:36340"/>
    </physiologicalReaction>
</comment>
<evidence type="ECO:0000256" key="6">
    <source>
        <dbReference type="ARBA" id="ARBA00022694"/>
    </source>
</evidence>
<evidence type="ECO:0000313" key="19">
    <source>
        <dbReference type="Proteomes" id="UP000010116"/>
    </source>
</evidence>
<dbReference type="Proteomes" id="UP000010116">
    <property type="component" value="Unassembled WGS sequence"/>
</dbReference>
<comment type="subunit">
    <text evidence="14">Monomer.</text>
</comment>
<dbReference type="PROSITE" id="PS50926">
    <property type="entry name" value="TRAM"/>
    <property type="match status" value="1"/>
</dbReference>
<feature type="domain" description="TRAM" evidence="15">
    <location>
        <begin position="377"/>
        <end position="441"/>
    </location>
</feature>
<dbReference type="GO" id="GO:0046872">
    <property type="term" value="F:metal ion binding"/>
    <property type="evidence" value="ECO:0007669"/>
    <property type="project" value="UniProtKB-KW"/>
</dbReference>
<dbReference type="GO" id="GO:0035597">
    <property type="term" value="F:tRNA-2-methylthio-N(6)-dimethylallyladenosine(37) synthase activity"/>
    <property type="evidence" value="ECO:0007669"/>
    <property type="project" value="UniProtKB-EC"/>
</dbReference>
<evidence type="ECO:0000259" key="17">
    <source>
        <dbReference type="PROSITE" id="PS51918"/>
    </source>
</evidence>
<feature type="domain" description="Radical SAM core" evidence="17">
    <location>
        <begin position="143"/>
        <end position="376"/>
    </location>
</feature>
<dbReference type="InterPro" id="IPR006638">
    <property type="entry name" value="Elp3/MiaA/NifB-like_rSAM"/>
</dbReference>
<keyword evidence="2 14" id="KW-0004">4Fe-4S</keyword>
<gene>
    <name evidence="14 18" type="primary">miaB</name>
    <name evidence="18" type="ORF">NT02SARS_0034</name>
</gene>
<feature type="binding site" evidence="14">
    <location>
        <position position="157"/>
    </location>
    <ligand>
        <name>[4Fe-4S] cluster</name>
        <dbReference type="ChEBI" id="CHEBI:49883"/>
        <label>2</label>
        <note>4Fe-4S-S-AdoMet</note>
    </ligand>
</feature>
<evidence type="ECO:0000256" key="13">
    <source>
        <dbReference type="ARBA" id="ARBA00052587"/>
    </source>
</evidence>
<keyword evidence="4 14" id="KW-0808">Transferase</keyword>
<evidence type="ECO:0000256" key="2">
    <source>
        <dbReference type="ARBA" id="ARBA00022485"/>
    </source>
</evidence>
<comment type="function">
    <text evidence="1 14">Catalyzes the methylthiolation of N6-(dimethylallyl)adenosine (i(6)A), leading to the formation of 2-methylthio-N6-(dimethylallyl)adenosine (ms(2)i(6)A) at position 37 in tRNAs that read codons beginning with uridine.</text>
</comment>
<dbReference type="SFLD" id="SFLDS00029">
    <property type="entry name" value="Radical_SAM"/>
    <property type="match status" value="1"/>
</dbReference>